<dbReference type="OrthoDB" id="109749at2759"/>
<evidence type="ECO:0000256" key="1">
    <source>
        <dbReference type="SAM" id="MobiDB-lite"/>
    </source>
</evidence>
<proteinExistence type="predicted"/>
<dbReference type="Proteomes" id="UP000028582">
    <property type="component" value="Unassembled WGS sequence"/>
</dbReference>
<evidence type="ECO:0000313" key="3">
    <source>
        <dbReference type="Proteomes" id="UP000028582"/>
    </source>
</evidence>
<organism evidence="2 3">
    <name type="scientific">Phytophthora nicotianae P1976</name>
    <dbReference type="NCBI Taxonomy" id="1317066"/>
    <lineage>
        <taxon>Eukaryota</taxon>
        <taxon>Sar</taxon>
        <taxon>Stramenopiles</taxon>
        <taxon>Oomycota</taxon>
        <taxon>Peronosporomycetes</taxon>
        <taxon>Peronosporales</taxon>
        <taxon>Peronosporaceae</taxon>
        <taxon>Phytophthora</taxon>
    </lineage>
</organism>
<accession>A0A081AAA1</accession>
<comment type="caution">
    <text evidence="2">The sequence shown here is derived from an EMBL/GenBank/DDBJ whole genome shotgun (WGS) entry which is preliminary data.</text>
</comment>
<sequence>MQKAMDVGLLNRGVRCLFTEPGAALSAASYHPMCECMLQQAPPPDWRYLVRFPVLKRHVLAQFQSVASEMAKTPQTPRKRKKRSVAQQSGDVQEYKTLCLASLCQKLAQCELLAIGEAELMKTVVKLESLDILRRVVVGRLLPLRIRVLLLAFALQEQGAKCLEAEVQSWIQQVCEKILEEVLEATATSGSSEPPKKRARTRSDGKKIEGLEEMEKSCEFCRGEASVEFLRSKYGGWEFFVECTQQTAKILENSGESYASNQALMALSAFWDSLPVAGLTSAKTKKRRKRSQISVKNEDVVEPTMSVADYERICQVSGNSEDKTDAFRKMWTSVWERELKNVVKTEQITLSDAIRHCSKADAFASVMLPGRNEGVAHLPGFRIVVEIIRSLCVGISGIITTFAHAWNITGSGGGAPTLITVPNSAGSTKRILRAYLSELLTSSKVRHEGESSSPSLEILFILYKIFSEPCNGGQQDGDYSKHWDVLMSQLDSEGCLTQEGIKWCLALEKCVLDVNAKGRMVMRGYENFLQAFKRYCRAIMYGIIATGGKSISTNGSIRRHLMRKESDRVAVRQTLAQTMTTFGEDWVSSLIAQLLKASISIRSTNEIYQRGMRNLLFPALVSGMKSTGKSNPKRRYTGQQLFTGIVHAVNSILKGSEPTSVYLVSLMRFCEAWDAYQRTHTKEPPTRANRWGFKAMVELDMLPELLECYEKKEVVHQETSEALEYAAEVLQNAPNCPSTLEPSLYKVLSTVKAGVELVKTSVTSDAQLVSHSSDVLQRLLRAVRFADLAQTRDLMSSIKDSIGTLSELRQQLERWFSFVETYGASFAGKESRMELSLLCTRLIRWFPNEFGSMRVLLMTPLDPHFVFALKAFVKEAGRPSNKDCSSFLSSTARSALPSAVRVEMALHLYLSAAAFPDLETLTVLLFKAMIKCRSPDAFDHILKIAQKNGRMLLPEAAVETLSSPLKGLEFSSSALIQHDEEVDDKQLKTHARLTKALIYQENTLKLLVNSASIFEGGISWLVLLFDDKSATTWLPHFFEYILKTEFCGGSLRADLLLTNLEEILRTGLGERVLREAFWLTALVNTALVACSSRSAGAYEDMDAEGYDRLRLISGNILRLLSIGSDTLEVRGQLDGEVLGLLNMSKCARLSIVENGASWTCERLIDKRTAAALRMSVSEVWNTEVKAVMEPPLQLFMPFVHWLSGALLYSQSFLEEPSAAMRRWERTFTSYVTDLYLRLEFEGIACNLLKAWLTTWVTSNIARGQEELQLIALLPSQVALFRRLALALYRGSSTSIWQLLFVSVNLALDHHSTDNPMSFEQATELIVSTLTTLELVELSASSDFVRFCNLQDIEPFFEELEKFLSHSQLRSCNADQVCCLLQYPLELLVSCYACKIPAEFEAESRLFLQRVKKILGENFSAMNEDSTASFALDATEMDAFFPYWADEMLLKYDYIDRERCVEVLEVIQTTTRQ</sequence>
<name>A0A081AAA1_PHYNI</name>
<protein>
    <submittedName>
        <fullName evidence="2">Uncharacterized protein</fullName>
    </submittedName>
</protein>
<gene>
    <name evidence="2" type="ORF">F444_08666</name>
</gene>
<evidence type="ECO:0000313" key="2">
    <source>
        <dbReference type="EMBL" id="ETO75812.1"/>
    </source>
</evidence>
<reference evidence="2 3" key="1">
    <citation type="submission" date="2013-11" db="EMBL/GenBank/DDBJ databases">
        <title>The Genome Sequence of Phytophthora parasitica P1976.</title>
        <authorList>
            <consortium name="The Broad Institute Genomics Platform"/>
            <person name="Russ C."/>
            <person name="Tyler B."/>
            <person name="Panabieres F."/>
            <person name="Shan W."/>
            <person name="Tripathy S."/>
            <person name="Grunwald N."/>
            <person name="Machado M."/>
            <person name="Johnson C.S."/>
            <person name="Walker B."/>
            <person name="Young S."/>
            <person name="Zeng Q."/>
            <person name="Gargeya S."/>
            <person name="Fitzgerald M."/>
            <person name="Haas B."/>
            <person name="Abouelleil A."/>
            <person name="Allen A.W."/>
            <person name="Alvarado L."/>
            <person name="Arachchi H.M."/>
            <person name="Berlin A.M."/>
            <person name="Chapman S.B."/>
            <person name="Gainer-Dewar J."/>
            <person name="Goldberg J."/>
            <person name="Griggs A."/>
            <person name="Gujja S."/>
            <person name="Hansen M."/>
            <person name="Howarth C."/>
            <person name="Imamovic A."/>
            <person name="Ireland A."/>
            <person name="Larimer J."/>
            <person name="McCowan C."/>
            <person name="Murphy C."/>
            <person name="Pearson M."/>
            <person name="Poon T.W."/>
            <person name="Priest M."/>
            <person name="Roberts A."/>
            <person name="Saif S."/>
            <person name="Shea T."/>
            <person name="Sisk P."/>
            <person name="Sykes S."/>
            <person name="Wortman J."/>
            <person name="Nusbaum C."/>
            <person name="Birren B."/>
        </authorList>
    </citation>
    <scope>NUCLEOTIDE SEQUENCE [LARGE SCALE GENOMIC DNA]</scope>
    <source>
        <strain evidence="2 3">P1976</strain>
    </source>
</reference>
<feature type="region of interest" description="Disordered" evidence="1">
    <location>
        <begin position="186"/>
        <end position="206"/>
    </location>
</feature>
<dbReference type="EMBL" id="ANJA01001618">
    <property type="protein sequence ID" value="ETO75812.1"/>
    <property type="molecule type" value="Genomic_DNA"/>
</dbReference>